<sequence>MPVRRRPIITLTTDYGLEDPYVAEVKAKILSLVPDAQIVDITHMIPSFDERRGAFILLTATRHFPRGTVHVCIVDPKVGTDRRGIIVSTRLGHTFVGPDTGLMWPAANASGIIGIYEIDGSRLPPRTSETFHGRDVFAYVAAKLAMGVRPSRLGRRVDCMARVEFFGPKISNGWLNAELMHIDKFGNLITNISKESLTMLGPTSGKYEVELLGHRYILPLCKTYGDVPPGSMLIVFGGTGFLEIAVNMGSAAEATGARVGERIRIRREQASPC</sequence>
<dbReference type="SUPFAM" id="SSF101852">
    <property type="entry name" value="Bacterial fluorinating enzyme, C-terminal domain"/>
    <property type="match status" value="1"/>
</dbReference>
<dbReference type="SUPFAM" id="SSF102522">
    <property type="entry name" value="Bacterial fluorinating enzyme, N-terminal domain"/>
    <property type="match status" value="1"/>
</dbReference>
<organism evidence="5 6">
    <name type="scientific">Candidatus Terraquivivens tikiterensis</name>
    <dbReference type="NCBI Taxonomy" id="1980982"/>
    <lineage>
        <taxon>Archaea</taxon>
        <taxon>Nitrososphaerota</taxon>
        <taxon>Candidatus Wolframiiraptoraceae</taxon>
        <taxon>Candidatus Terraquivivens</taxon>
    </lineage>
</organism>
<evidence type="ECO:0000256" key="1">
    <source>
        <dbReference type="ARBA" id="ARBA00022691"/>
    </source>
</evidence>
<keyword evidence="1" id="KW-0949">S-adenosyl-L-methionine</keyword>
<dbReference type="InterPro" id="IPR023228">
    <property type="entry name" value="SAM_OH_AdoTrfase_N_sf"/>
</dbReference>
<dbReference type="Proteomes" id="UP000244066">
    <property type="component" value="Unassembled WGS sequence"/>
</dbReference>
<dbReference type="EMBL" id="NDWU01000003">
    <property type="protein sequence ID" value="PUA34141.1"/>
    <property type="molecule type" value="Genomic_DNA"/>
</dbReference>
<evidence type="ECO:0008006" key="7">
    <source>
        <dbReference type="Google" id="ProtNLM"/>
    </source>
</evidence>
<dbReference type="InterPro" id="IPR046470">
    <property type="entry name" value="SAM_HAT_C"/>
</dbReference>
<dbReference type="AlphaFoldDB" id="A0A2R7Y9C2"/>
<evidence type="ECO:0000256" key="2">
    <source>
        <dbReference type="ARBA" id="ARBA00024035"/>
    </source>
</evidence>
<dbReference type="Pfam" id="PF20257">
    <property type="entry name" value="SAM_HAT_C"/>
    <property type="match status" value="1"/>
</dbReference>
<dbReference type="Pfam" id="PF01887">
    <property type="entry name" value="SAM_HAT_N"/>
    <property type="match status" value="1"/>
</dbReference>
<evidence type="ECO:0000259" key="3">
    <source>
        <dbReference type="Pfam" id="PF01887"/>
    </source>
</evidence>
<dbReference type="PIRSF" id="PIRSF006779">
    <property type="entry name" value="UCP006779"/>
    <property type="match status" value="1"/>
</dbReference>
<reference evidence="5 6" key="1">
    <citation type="submission" date="2017-04" db="EMBL/GenBank/DDBJ databases">
        <title>Draft Aigarchaeota genome from a New Zealand hot spring.</title>
        <authorList>
            <person name="Reysenbach A.-L."/>
            <person name="Donaho J.A."/>
            <person name="Gerhart J."/>
            <person name="Kelley J.F."/>
            <person name="Kouba K."/>
            <person name="Podar M."/>
            <person name="Stott M."/>
        </authorList>
    </citation>
    <scope>NUCLEOTIDE SEQUENCE [LARGE SCALE GENOMIC DNA]</scope>
    <source>
        <strain evidence="5">NZ13_MG1</strain>
    </source>
</reference>
<gene>
    <name evidence="5" type="ORF">B9J98_01820</name>
</gene>
<dbReference type="PANTHER" id="PTHR35092:SF1">
    <property type="entry name" value="CHLORINASE MJ1651"/>
    <property type="match status" value="1"/>
</dbReference>
<evidence type="ECO:0000313" key="6">
    <source>
        <dbReference type="Proteomes" id="UP000244066"/>
    </source>
</evidence>
<dbReference type="InterPro" id="IPR046469">
    <property type="entry name" value="SAM_HAT_N"/>
</dbReference>
<proteinExistence type="inferred from homology"/>
<evidence type="ECO:0000313" key="5">
    <source>
        <dbReference type="EMBL" id="PUA34141.1"/>
    </source>
</evidence>
<feature type="domain" description="S-adenosyl-l-methionine hydroxide adenosyltransferase C-terminal" evidence="4">
    <location>
        <begin position="178"/>
        <end position="264"/>
    </location>
</feature>
<protein>
    <recommendedName>
        <fullName evidence="7">Adenosyl-chloride synthase</fullName>
    </recommendedName>
</protein>
<comment type="caution">
    <text evidence="5">The sequence shown here is derived from an EMBL/GenBank/DDBJ whole genome shotgun (WGS) entry which is preliminary data.</text>
</comment>
<evidence type="ECO:0000259" key="4">
    <source>
        <dbReference type="Pfam" id="PF20257"/>
    </source>
</evidence>
<feature type="domain" description="S-adenosyl-l-methionine hydroxide adenosyltransferase N-terminal" evidence="3">
    <location>
        <begin position="9"/>
        <end position="154"/>
    </location>
</feature>
<dbReference type="PANTHER" id="PTHR35092">
    <property type="entry name" value="CHLORINASE MJ1651"/>
    <property type="match status" value="1"/>
</dbReference>
<accession>A0A2R7Y9C2</accession>
<dbReference type="InterPro" id="IPR023227">
    <property type="entry name" value="SAM_OH_AdoTrfase_C_sf"/>
</dbReference>
<name>A0A2R7Y9C2_9ARCH</name>
<comment type="similarity">
    <text evidence="2">Belongs to the SAM hydrolase / SAM-dependent halogenase family.</text>
</comment>
<dbReference type="Gene3D" id="2.40.30.90">
    <property type="entry name" value="Bacterial fluorinating enzyme like"/>
    <property type="match status" value="1"/>
</dbReference>
<dbReference type="Gene3D" id="3.40.50.10790">
    <property type="entry name" value="S-adenosyl-l-methionine hydroxide adenosyltransferase, N-terminal"/>
    <property type="match status" value="1"/>
</dbReference>
<dbReference type="InterPro" id="IPR002747">
    <property type="entry name" value="SAM_OH_AdoTrfase"/>
</dbReference>